<protein>
    <submittedName>
        <fullName evidence="7">Lipid A biosynthesis lauroyl acyltransferase</fullName>
        <ecNumber evidence="7">2.3.1.-</ecNumber>
    </submittedName>
</protein>
<dbReference type="EMBL" id="FPHK01000115">
    <property type="protein sequence ID" value="SFV68145.1"/>
    <property type="molecule type" value="Genomic_DNA"/>
</dbReference>
<dbReference type="InterPro" id="IPR004960">
    <property type="entry name" value="LipA_acyltrans"/>
</dbReference>
<evidence type="ECO:0000256" key="2">
    <source>
        <dbReference type="ARBA" id="ARBA00022475"/>
    </source>
</evidence>
<evidence type="ECO:0000256" key="3">
    <source>
        <dbReference type="ARBA" id="ARBA00022519"/>
    </source>
</evidence>
<keyword evidence="5" id="KW-0472">Membrane</keyword>
<proteinExistence type="predicted"/>
<dbReference type="NCBIfam" id="NF006270">
    <property type="entry name" value="PRK08419.1"/>
    <property type="match status" value="1"/>
</dbReference>
<keyword evidence="2" id="KW-1003">Cell membrane</keyword>
<evidence type="ECO:0000256" key="4">
    <source>
        <dbReference type="ARBA" id="ARBA00022679"/>
    </source>
</evidence>
<dbReference type="PANTHER" id="PTHR30606:SF9">
    <property type="entry name" value="LIPID A BIOSYNTHESIS LAUROYLTRANSFERASE"/>
    <property type="match status" value="1"/>
</dbReference>
<accession>A0A1W1CR01</accession>
<dbReference type="GO" id="GO:0008610">
    <property type="term" value="P:lipid biosynthetic process"/>
    <property type="evidence" value="ECO:0007669"/>
    <property type="project" value="UniProtKB-ARBA"/>
</dbReference>
<dbReference type="GO" id="GO:1901137">
    <property type="term" value="P:carbohydrate derivative biosynthetic process"/>
    <property type="evidence" value="ECO:0007669"/>
    <property type="project" value="UniProtKB-ARBA"/>
</dbReference>
<dbReference type="GO" id="GO:0005886">
    <property type="term" value="C:plasma membrane"/>
    <property type="evidence" value="ECO:0007669"/>
    <property type="project" value="UniProtKB-SubCell"/>
</dbReference>
<evidence type="ECO:0000313" key="7">
    <source>
        <dbReference type="EMBL" id="SFV68145.1"/>
    </source>
</evidence>
<evidence type="ECO:0000256" key="1">
    <source>
        <dbReference type="ARBA" id="ARBA00004533"/>
    </source>
</evidence>
<name>A0A1W1CR01_9ZZZZ</name>
<dbReference type="GO" id="GO:0016746">
    <property type="term" value="F:acyltransferase activity"/>
    <property type="evidence" value="ECO:0007669"/>
    <property type="project" value="UniProtKB-KW"/>
</dbReference>
<keyword evidence="6 7" id="KW-0012">Acyltransferase</keyword>
<dbReference type="Pfam" id="PF03279">
    <property type="entry name" value="Lip_A_acyltrans"/>
    <property type="match status" value="1"/>
</dbReference>
<evidence type="ECO:0000256" key="6">
    <source>
        <dbReference type="ARBA" id="ARBA00023315"/>
    </source>
</evidence>
<evidence type="ECO:0000256" key="5">
    <source>
        <dbReference type="ARBA" id="ARBA00023136"/>
    </source>
</evidence>
<reference evidence="7" key="1">
    <citation type="submission" date="2016-10" db="EMBL/GenBank/DDBJ databases">
        <authorList>
            <person name="de Groot N.N."/>
        </authorList>
    </citation>
    <scope>NUCLEOTIDE SEQUENCE</scope>
</reference>
<sequence length="293" mass="34290">MGYKTLLILEKILMALPAKVRKSFFTLLAFIGYTISKRYRNVVRANLNYVFDNSMSEEEITEITKYSFKNLMYNFLHLMEIRHMTAAELEKKVTVKNREIVEKIHKQERAIIYVASHYCSWELGGVSLGYFLEPVAAVYKKMKNREYEEWLLEARAHFGNSNLEKTNVLKPLIKLIKEKKASGILIDTNINKREGVIIDFLGKPLRQTATPAYLARKFGAAIVPVSIRTDDEEHYELTIHEEIPVQKTEDEAADILQATQLQADWLSALIRKEPKFWFWLHKRWKSDNPEIYK</sequence>
<dbReference type="PANTHER" id="PTHR30606">
    <property type="entry name" value="LIPID A BIOSYNTHESIS LAUROYL ACYLTRANSFERASE"/>
    <property type="match status" value="1"/>
</dbReference>
<gene>
    <name evidence="7" type="ORF">MNB_SM-6-1182</name>
</gene>
<dbReference type="CDD" id="cd07984">
    <property type="entry name" value="LPLAT_LABLAT-like"/>
    <property type="match status" value="1"/>
</dbReference>
<dbReference type="AlphaFoldDB" id="A0A1W1CR01"/>
<organism evidence="7">
    <name type="scientific">hydrothermal vent metagenome</name>
    <dbReference type="NCBI Taxonomy" id="652676"/>
    <lineage>
        <taxon>unclassified sequences</taxon>
        <taxon>metagenomes</taxon>
        <taxon>ecological metagenomes</taxon>
    </lineage>
</organism>
<dbReference type="EC" id="2.3.1.-" evidence="7"/>
<keyword evidence="4 7" id="KW-0808">Transferase</keyword>
<keyword evidence="3" id="KW-0997">Cell inner membrane</keyword>
<comment type="subcellular location">
    <subcellularLocation>
        <location evidence="1">Cell inner membrane</location>
    </subcellularLocation>
</comment>